<dbReference type="STRING" id="159449.B4N89_16275"/>
<name>A0A1T3NZM9_9ACTN</name>
<reference evidence="1 2" key="1">
    <citation type="submission" date="2017-03" db="EMBL/GenBank/DDBJ databases">
        <title>Draft genome sequence of Streptomyces scabrisporus NF3, endophyte isolated from Amphipterygium adstringens.</title>
        <authorList>
            <person name="Vazquez M."/>
            <person name="Ceapa C.D."/>
            <person name="Rodriguez Luna D."/>
            <person name="Sanchez Esquivel S."/>
        </authorList>
    </citation>
    <scope>NUCLEOTIDE SEQUENCE [LARGE SCALE GENOMIC DNA]</scope>
    <source>
        <strain evidence="1 2">NF3</strain>
    </source>
</reference>
<dbReference type="AlphaFoldDB" id="A0A1T3NZM9"/>
<dbReference type="RefSeq" id="WP_078976552.1">
    <property type="nucleotide sequence ID" value="NZ_MWQN01000001.1"/>
</dbReference>
<evidence type="ECO:0000313" key="2">
    <source>
        <dbReference type="Proteomes" id="UP000190037"/>
    </source>
</evidence>
<dbReference type="EMBL" id="MWQN01000001">
    <property type="protein sequence ID" value="OPC82283.1"/>
    <property type="molecule type" value="Genomic_DNA"/>
</dbReference>
<evidence type="ECO:0008006" key="3">
    <source>
        <dbReference type="Google" id="ProtNLM"/>
    </source>
</evidence>
<gene>
    <name evidence="1" type="ORF">B4N89_16275</name>
</gene>
<dbReference type="InterPro" id="IPR015943">
    <property type="entry name" value="WD40/YVTN_repeat-like_dom_sf"/>
</dbReference>
<dbReference type="SUPFAM" id="SSF50969">
    <property type="entry name" value="YVTN repeat-like/Quinoprotein amine dehydrogenase"/>
    <property type="match status" value="1"/>
</dbReference>
<dbReference type="Proteomes" id="UP000190037">
    <property type="component" value="Unassembled WGS sequence"/>
</dbReference>
<keyword evidence="2" id="KW-1185">Reference proteome</keyword>
<protein>
    <recommendedName>
        <fullName evidence="3">WD40 repeat domain-containing protein</fullName>
    </recommendedName>
</protein>
<sequence>MRAQLLARATLPSLWSLDRIPGAAAWLAHGVDGSLVVLDDSLAVVREIRLPEDWKGGHSVTPDLARFVASTPDRVVVLGADGTEVWSHPHVPWQSEEAGSSAVTAAGIWAVVRTAEGDRCVLFDAADGAPRAIRPVAPATVGSELIPHPDGVHLGLAASHTDDAYRIFVLASAGSEEVAEVPPGDSRVLTDIHASGLMMLTTPIEAGPLSLVRFPDGAVIAARPGEQVFPDPDEVFDIYAGFLRRDLVLAASSGERHVLFSVPDLRAVAEIEYPEDAPREWLVVRSDGIWLTADAESGTVCAWTLESGG</sequence>
<comment type="caution">
    <text evidence="1">The sequence shown here is derived from an EMBL/GenBank/DDBJ whole genome shotgun (WGS) entry which is preliminary data.</text>
</comment>
<dbReference type="OrthoDB" id="4454357at2"/>
<accession>A0A1T3NZM9</accession>
<evidence type="ECO:0000313" key="1">
    <source>
        <dbReference type="EMBL" id="OPC82283.1"/>
    </source>
</evidence>
<dbReference type="Gene3D" id="2.130.10.10">
    <property type="entry name" value="YVTN repeat-like/Quinoprotein amine dehydrogenase"/>
    <property type="match status" value="1"/>
</dbReference>
<organism evidence="1 2">
    <name type="scientific">Embleya scabrispora</name>
    <dbReference type="NCBI Taxonomy" id="159449"/>
    <lineage>
        <taxon>Bacteria</taxon>
        <taxon>Bacillati</taxon>
        <taxon>Actinomycetota</taxon>
        <taxon>Actinomycetes</taxon>
        <taxon>Kitasatosporales</taxon>
        <taxon>Streptomycetaceae</taxon>
        <taxon>Embleya</taxon>
    </lineage>
</organism>
<dbReference type="InterPro" id="IPR011044">
    <property type="entry name" value="Quino_amine_DH_bsu"/>
</dbReference>
<proteinExistence type="predicted"/>